<dbReference type="KEGG" id="mox:DAMO_1787"/>
<dbReference type="EMBL" id="FP565575">
    <property type="protein sequence ID" value="CBE68845.1"/>
    <property type="molecule type" value="Genomic_DNA"/>
</dbReference>
<dbReference type="Gene3D" id="3.40.50.2000">
    <property type="entry name" value="Glycogen Phosphorylase B"/>
    <property type="match status" value="1"/>
</dbReference>
<feature type="active site" description="Proton acceptor" evidence="1">
    <location>
        <position position="18"/>
    </location>
</feature>
<dbReference type="PANTHER" id="PTHR21015">
    <property type="entry name" value="UDP-N-ACETYLGLUCOSAMINE--N-ACETYLMURAMYL-(PENTAPEPTIDE) PYROPHOSPHORYL-UNDECAPRENOL N-ACETYLGLUCOSAMINE TRANSFERASE 1"/>
    <property type="match status" value="1"/>
</dbReference>
<dbReference type="InterPro" id="IPR020023">
    <property type="entry name" value="PseG"/>
</dbReference>
<proteinExistence type="predicted"/>
<dbReference type="Proteomes" id="UP000006898">
    <property type="component" value="Chromosome"/>
</dbReference>
<gene>
    <name evidence="3" type="ORF">DAMO_1787</name>
</gene>
<evidence type="ECO:0000256" key="2">
    <source>
        <dbReference type="PIRSR" id="PIRSR620023-2"/>
    </source>
</evidence>
<dbReference type="NCBIfam" id="TIGR03590">
    <property type="entry name" value="PseG"/>
    <property type="match status" value="1"/>
</dbReference>
<evidence type="ECO:0000313" key="4">
    <source>
        <dbReference type="Proteomes" id="UP000006898"/>
    </source>
</evidence>
<sequence length="368" mass="40069">MSRIIIRADASLTIGMGHVMRCLTLAMALKGKGAEILFVSREHPGHLCQEIAARGCGVFRLPVMSEFRADDTTDGVNLLKHAHWLGASWEQDAEETSEAIGGIFGTVDWLIIDHYALDARWESALRSHTKRLMVIDDLADRSHDCDLLLDQNLFSNGEARYAGKVPAHCGLMLGPQYALLQPEYAELHDRVPPRDGPIRRILVYFGGADVGNLTGMAIEAFLTLGRSDIDLDVVVNGSSPHAESICQQTAGYANVHLHSGLPTLAPLMVRADLAIGAGGTTTWERCCLGLPSLVITLADNQRPIASELARRRGIRWLGHTGQVTVDAMERAIRELIEARAALTRMSARALERVDGLGATRVSIAMQEA</sequence>
<dbReference type="Gene3D" id="3.40.50.11190">
    <property type="match status" value="1"/>
</dbReference>
<name>D5MGG4_METO1</name>
<dbReference type="PATRIC" id="fig|671143.5.peg.1584"/>
<organism evidence="3 4">
    <name type="scientific">Methylomirabilis oxygeniifera</name>
    <dbReference type="NCBI Taxonomy" id="671143"/>
    <lineage>
        <taxon>Bacteria</taxon>
        <taxon>Candidatus Methylomirabilota</taxon>
        <taxon>Candidatus Methylomirabilia</taxon>
        <taxon>Candidatus Methylomirabilales</taxon>
        <taxon>Candidatus Methylomirabilaceae</taxon>
        <taxon>Candidatus Methylomirabilis</taxon>
    </lineage>
</organism>
<dbReference type="STRING" id="671143.DAMO_1787"/>
<dbReference type="HOGENOM" id="CLU_023406_0_0_0"/>
<reference evidence="3 4" key="1">
    <citation type="journal article" date="2010" name="Nature">
        <title>Nitrite-driven anaerobic methane oxidation by oxygenic bacteria.</title>
        <authorList>
            <person name="Ettwig K.F."/>
            <person name="Butler M.K."/>
            <person name="Le Paslier D."/>
            <person name="Pelletier E."/>
            <person name="Mangenot S."/>
            <person name="Kuypers M.M.M."/>
            <person name="Schreiber F."/>
            <person name="Dutilh B.E."/>
            <person name="Zedelius J."/>
            <person name="de Beer D."/>
            <person name="Gloerich J."/>
            <person name="Wessels H.J.C.T."/>
            <person name="van Allen T."/>
            <person name="Luesken F."/>
            <person name="Wu M."/>
            <person name="van de Pas-Schoonen K.T."/>
            <person name="Op den Camp H.J.M."/>
            <person name="Janssen-Megens E.M."/>
            <person name="Francoijs K-J."/>
            <person name="Stunnenberg H."/>
            <person name="Weissenbach J."/>
            <person name="Jetten M.S.M."/>
            <person name="Strous M."/>
        </authorList>
    </citation>
    <scope>NUCLEOTIDE SEQUENCE [LARGE SCALE GENOMIC DNA]</scope>
</reference>
<dbReference type="AlphaFoldDB" id="D5MGG4"/>
<feature type="binding site" evidence="2">
    <location>
        <position position="284"/>
    </location>
    <ligand>
        <name>substrate</name>
    </ligand>
</feature>
<dbReference type="GO" id="GO:0016757">
    <property type="term" value="F:glycosyltransferase activity"/>
    <property type="evidence" value="ECO:0007669"/>
    <property type="project" value="TreeGrafter"/>
</dbReference>
<dbReference type="eggNOG" id="COG3980">
    <property type="taxonomic scope" value="Bacteria"/>
</dbReference>
<dbReference type="PANTHER" id="PTHR21015:SF22">
    <property type="entry name" value="GLYCOSYLTRANSFERASE"/>
    <property type="match status" value="1"/>
</dbReference>
<evidence type="ECO:0000256" key="1">
    <source>
        <dbReference type="PIRSR" id="PIRSR620023-1"/>
    </source>
</evidence>
<protein>
    <submittedName>
        <fullName evidence="3">GCN5-related N-acetyltransferase</fullName>
    </submittedName>
</protein>
<accession>D5MGG4</accession>
<evidence type="ECO:0000313" key="3">
    <source>
        <dbReference type="EMBL" id="CBE68845.1"/>
    </source>
</evidence>
<keyword evidence="3" id="KW-0808">Transferase</keyword>
<dbReference type="SUPFAM" id="SSF53756">
    <property type="entry name" value="UDP-Glycosyltransferase/glycogen phosphorylase"/>
    <property type="match status" value="1"/>
</dbReference>